<evidence type="ECO:0000313" key="4">
    <source>
        <dbReference type="Proteomes" id="UP000183760"/>
    </source>
</evidence>
<dbReference type="EMBL" id="BJXR01000017">
    <property type="protein sequence ID" value="GEN06629.1"/>
    <property type="molecule type" value="Genomic_DNA"/>
</dbReference>
<organism evidence="2 5">
    <name type="scientific">Myxococcus fulvus</name>
    <dbReference type="NCBI Taxonomy" id="33"/>
    <lineage>
        <taxon>Bacteria</taxon>
        <taxon>Pseudomonadati</taxon>
        <taxon>Myxococcota</taxon>
        <taxon>Myxococcia</taxon>
        <taxon>Myxococcales</taxon>
        <taxon>Cystobacterineae</taxon>
        <taxon>Myxococcaceae</taxon>
        <taxon>Myxococcus</taxon>
    </lineage>
</organism>
<keyword evidence="2" id="KW-0830">Ubiquinone</keyword>
<accession>A0A511SXJ4</accession>
<evidence type="ECO:0000313" key="5">
    <source>
        <dbReference type="Proteomes" id="UP000321514"/>
    </source>
</evidence>
<dbReference type="InterPro" id="IPR041698">
    <property type="entry name" value="Methyltransf_25"/>
</dbReference>
<protein>
    <submittedName>
        <fullName evidence="3">Ubiquinone/menaquinone biosynthesis C-methylase UbiE</fullName>
    </submittedName>
    <submittedName>
        <fullName evidence="2">Ubiquinone/menaquinone biosynthesis methyltransferase</fullName>
    </submittedName>
</protein>
<keyword evidence="2" id="KW-0808">Transferase</keyword>
<dbReference type="CDD" id="cd02440">
    <property type="entry name" value="AdoMet_MTases"/>
    <property type="match status" value="1"/>
</dbReference>
<comment type="caution">
    <text evidence="2">The sequence shown here is derived from an EMBL/GenBank/DDBJ whole genome shotgun (WGS) entry which is preliminary data.</text>
</comment>
<sequence>MSSTASPLAAPEAWNLVAPEYVRELLPVFEHFAKDALTRVAAPSGAQVLDVAAGPGTLALLAARQGLRVTAIDFAPKMLAALRERATSAGLDIDAQVGDGMALELSEQTFDAAFSLFGLMFFPDRPRGFRELYRVLRPGGRAVVSSWRPMEHSPAMNLVYQRFAEQLPGQGAPRGGVMPLSDPDTCQQEMGAAGFDDVRVHQVSVPAHYPSTAAMVDAMMRAAAPVALARRALGAQWPDIEKTVVDKVTQDLGPGAQVVQFNAYLTVGIRQPTPDSNTRHPSTPKG</sequence>
<evidence type="ECO:0000313" key="2">
    <source>
        <dbReference type="EMBL" id="GEN06629.1"/>
    </source>
</evidence>
<dbReference type="OrthoDB" id="9808140at2"/>
<keyword evidence="2" id="KW-0489">Methyltransferase</keyword>
<dbReference type="Proteomes" id="UP000183760">
    <property type="component" value="Unassembled WGS sequence"/>
</dbReference>
<reference evidence="2 5" key="2">
    <citation type="submission" date="2019-07" db="EMBL/GenBank/DDBJ databases">
        <title>Whole genome shotgun sequence of Myxococcus fulvus NBRC 100333.</title>
        <authorList>
            <person name="Hosoyama A."/>
            <person name="Uohara A."/>
            <person name="Ohji S."/>
            <person name="Ichikawa N."/>
        </authorList>
    </citation>
    <scope>NUCLEOTIDE SEQUENCE [LARGE SCALE GENOMIC DNA]</scope>
    <source>
        <strain evidence="2 5">NBRC 100333</strain>
    </source>
</reference>
<dbReference type="STRING" id="1334629.MFUL124B02_40080"/>
<dbReference type="RefSeq" id="WP_074954364.1">
    <property type="nucleotide sequence ID" value="NZ_BJXR01000017.1"/>
</dbReference>
<dbReference type="EMBL" id="FOIB01000004">
    <property type="protein sequence ID" value="SEU07460.1"/>
    <property type="molecule type" value="Genomic_DNA"/>
</dbReference>
<dbReference type="Pfam" id="PF13649">
    <property type="entry name" value="Methyltransf_25"/>
    <property type="match status" value="1"/>
</dbReference>
<proteinExistence type="predicted"/>
<evidence type="ECO:0000259" key="1">
    <source>
        <dbReference type="Pfam" id="PF13649"/>
    </source>
</evidence>
<reference evidence="3 4" key="1">
    <citation type="submission" date="2016-10" db="EMBL/GenBank/DDBJ databases">
        <authorList>
            <person name="Varghese N."/>
            <person name="Submissions S."/>
        </authorList>
    </citation>
    <scope>NUCLEOTIDE SEQUENCE [LARGE SCALE GENOMIC DNA]</scope>
    <source>
        <strain evidence="3 4">DSM 16525</strain>
    </source>
</reference>
<name>A0A511SXJ4_MYXFU</name>
<gene>
    <name evidence="2" type="ORF">MFU01_16660</name>
    <name evidence="3" type="ORF">SAMN05443572_104737</name>
</gene>
<dbReference type="Proteomes" id="UP000321514">
    <property type="component" value="Unassembled WGS sequence"/>
</dbReference>
<keyword evidence="4" id="KW-1185">Reference proteome</keyword>
<evidence type="ECO:0000313" key="3">
    <source>
        <dbReference type="EMBL" id="SEU07460.1"/>
    </source>
</evidence>
<dbReference type="SUPFAM" id="SSF53335">
    <property type="entry name" value="S-adenosyl-L-methionine-dependent methyltransferases"/>
    <property type="match status" value="1"/>
</dbReference>
<dbReference type="PANTHER" id="PTHR43591:SF24">
    <property type="entry name" value="2-METHOXY-6-POLYPRENYL-1,4-BENZOQUINOL METHYLASE, MITOCHONDRIAL"/>
    <property type="match status" value="1"/>
</dbReference>
<dbReference type="InterPro" id="IPR029063">
    <property type="entry name" value="SAM-dependent_MTases_sf"/>
</dbReference>
<dbReference type="GO" id="GO:0008168">
    <property type="term" value="F:methyltransferase activity"/>
    <property type="evidence" value="ECO:0007669"/>
    <property type="project" value="UniProtKB-KW"/>
</dbReference>
<dbReference type="GO" id="GO:0032259">
    <property type="term" value="P:methylation"/>
    <property type="evidence" value="ECO:0007669"/>
    <property type="project" value="UniProtKB-KW"/>
</dbReference>
<dbReference type="AlphaFoldDB" id="A0A511SXJ4"/>
<dbReference type="Gene3D" id="3.40.50.150">
    <property type="entry name" value="Vaccinia Virus protein VP39"/>
    <property type="match status" value="1"/>
</dbReference>
<dbReference type="PANTHER" id="PTHR43591">
    <property type="entry name" value="METHYLTRANSFERASE"/>
    <property type="match status" value="1"/>
</dbReference>
<feature type="domain" description="Methyltransferase" evidence="1">
    <location>
        <begin position="48"/>
        <end position="140"/>
    </location>
</feature>